<dbReference type="AlphaFoldDB" id="A0A1K1MZ45"/>
<reference evidence="2 3" key="1">
    <citation type="submission" date="2016-11" db="EMBL/GenBank/DDBJ databases">
        <authorList>
            <person name="Jaros S."/>
            <person name="Januszkiewicz K."/>
            <person name="Wedrychowicz H."/>
        </authorList>
    </citation>
    <scope>NUCLEOTIDE SEQUENCE [LARGE SCALE GENOMIC DNA]</scope>
    <source>
        <strain evidence="2 3">CGMCC 1.12145</strain>
    </source>
</reference>
<dbReference type="GO" id="GO:0004519">
    <property type="term" value="F:endonuclease activity"/>
    <property type="evidence" value="ECO:0007669"/>
    <property type="project" value="UniProtKB-KW"/>
</dbReference>
<proteinExistence type="predicted"/>
<dbReference type="InterPro" id="IPR036691">
    <property type="entry name" value="Endo/exonu/phosph_ase_sf"/>
</dbReference>
<keyword evidence="3" id="KW-1185">Reference proteome</keyword>
<keyword evidence="2" id="KW-0378">Hydrolase</keyword>
<keyword evidence="2" id="KW-0540">Nuclease</keyword>
<evidence type="ECO:0000313" key="3">
    <source>
        <dbReference type="Proteomes" id="UP000182248"/>
    </source>
</evidence>
<keyword evidence="2" id="KW-0269">Exonuclease</keyword>
<organism evidence="2 3">
    <name type="scientific">Sinomicrobium oceani</name>
    <dbReference type="NCBI Taxonomy" id="1150368"/>
    <lineage>
        <taxon>Bacteria</taxon>
        <taxon>Pseudomonadati</taxon>
        <taxon>Bacteroidota</taxon>
        <taxon>Flavobacteriia</taxon>
        <taxon>Flavobacteriales</taxon>
        <taxon>Flavobacteriaceae</taxon>
        <taxon>Sinomicrobium</taxon>
    </lineage>
</organism>
<accession>A0A1K1MZ45</accession>
<keyword evidence="2" id="KW-0255">Endonuclease</keyword>
<feature type="domain" description="Endonuclease/exonuclease/phosphatase" evidence="1">
    <location>
        <begin position="13"/>
        <end position="318"/>
    </location>
</feature>
<dbReference type="SUPFAM" id="SSF56219">
    <property type="entry name" value="DNase I-like"/>
    <property type="match status" value="1"/>
</dbReference>
<dbReference type="PANTHER" id="PTHR42834">
    <property type="entry name" value="ENDONUCLEASE/EXONUCLEASE/PHOSPHATASE FAMILY PROTEIN (AFU_ORTHOLOGUE AFUA_3G09210)"/>
    <property type="match status" value="1"/>
</dbReference>
<dbReference type="STRING" id="1150368.SAMN02927921_00910"/>
<dbReference type="InterPro" id="IPR005135">
    <property type="entry name" value="Endo/exonuclease/phosphatase"/>
</dbReference>
<sequence>MFFRKKSEEKLFTIAFYNVENLFDTHNDPDTLDNDYTPEGVLHWTQKRYGKKLYKLGKSISRIGYGTSKMPPVLVGLAEVENRQVVEELLRSRSLRDQGYNLVHYDSPDERGIDTALVYREKFFRVLKSEAVPLLIDNVNGERDYTRDILHVTGLLNGEQVHVFVNHWPSRREGSEDTVYKRVAAASLIHEMMERVRTEEKSPVFIVMGDFNDDPFSESIKKHLLSPDLYNPMEKLISHDRGSANYNFKWNLFDQILFSRDFLTDRQGKHSFTGAGIFNESFLAEWGGRFKDSPFRTYAGRRYLGGYSDHFPVYIQLKLNV</sequence>
<evidence type="ECO:0000313" key="2">
    <source>
        <dbReference type="EMBL" id="SFW28391.1"/>
    </source>
</evidence>
<gene>
    <name evidence="2" type="ORF">SAMN02927921_00910</name>
</gene>
<dbReference type="EMBL" id="FPJE01000004">
    <property type="protein sequence ID" value="SFW28391.1"/>
    <property type="molecule type" value="Genomic_DNA"/>
</dbReference>
<dbReference type="Gene3D" id="3.60.10.10">
    <property type="entry name" value="Endonuclease/exonuclease/phosphatase"/>
    <property type="match status" value="1"/>
</dbReference>
<dbReference type="OrthoDB" id="9802724at2"/>
<name>A0A1K1MZ45_9FLAO</name>
<dbReference type="Pfam" id="PF19580">
    <property type="entry name" value="Exo_endo_phos_3"/>
    <property type="match status" value="1"/>
</dbReference>
<dbReference type="Proteomes" id="UP000182248">
    <property type="component" value="Unassembled WGS sequence"/>
</dbReference>
<dbReference type="PANTHER" id="PTHR42834:SF1">
    <property type="entry name" value="ENDONUCLEASE_EXONUCLEASE_PHOSPHATASE FAMILY PROTEIN (AFU_ORTHOLOGUE AFUA_3G09210)"/>
    <property type="match status" value="1"/>
</dbReference>
<dbReference type="GO" id="GO:0004527">
    <property type="term" value="F:exonuclease activity"/>
    <property type="evidence" value="ECO:0007669"/>
    <property type="project" value="UniProtKB-KW"/>
</dbReference>
<evidence type="ECO:0000259" key="1">
    <source>
        <dbReference type="Pfam" id="PF19580"/>
    </source>
</evidence>
<dbReference type="RefSeq" id="WP_072316201.1">
    <property type="nucleotide sequence ID" value="NZ_FPJE01000004.1"/>
</dbReference>
<protein>
    <submittedName>
        <fullName evidence="2">Endonuclease/Exonuclease/phosphatase family protein</fullName>
    </submittedName>
</protein>